<comment type="caution">
    <text evidence="1">The sequence shown here is derived from an EMBL/GenBank/DDBJ whole genome shotgun (WGS) entry which is preliminary data.</text>
</comment>
<keyword evidence="2" id="KW-1185">Reference proteome</keyword>
<accession>A0ACA9RPS9</accession>
<feature type="non-terminal residue" evidence="1">
    <location>
        <position position="98"/>
    </location>
</feature>
<reference evidence="1" key="1">
    <citation type="submission" date="2021-06" db="EMBL/GenBank/DDBJ databases">
        <authorList>
            <person name="Kallberg Y."/>
            <person name="Tangrot J."/>
            <person name="Rosling A."/>
        </authorList>
    </citation>
    <scope>NUCLEOTIDE SEQUENCE</scope>
    <source>
        <strain evidence="1">MA461A</strain>
    </source>
</reference>
<evidence type="ECO:0000313" key="1">
    <source>
        <dbReference type="EMBL" id="CAG8802396.1"/>
    </source>
</evidence>
<name>A0ACA9RPS9_9GLOM</name>
<sequence>YKNIEIFGSNEVKTIRIYLNLGYFKFLRMEDLDDLIWGTNATKPPTQKNNSTPLNAMRDNQLKLQEQEQRRKVHEEHQRIPTHYNQTNFWDSLERKGS</sequence>
<proteinExistence type="predicted"/>
<evidence type="ECO:0000313" key="2">
    <source>
        <dbReference type="Proteomes" id="UP000789920"/>
    </source>
</evidence>
<protein>
    <submittedName>
        <fullName evidence="1">12645_t:CDS:1</fullName>
    </submittedName>
</protein>
<feature type="non-terminal residue" evidence="1">
    <location>
        <position position="1"/>
    </location>
</feature>
<dbReference type="EMBL" id="CAJVQC010062144">
    <property type="protein sequence ID" value="CAG8802396.1"/>
    <property type="molecule type" value="Genomic_DNA"/>
</dbReference>
<dbReference type="Proteomes" id="UP000789920">
    <property type="component" value="Unassembled WGS sequence"/>
</dbReference>
<organism evidence="1 2">
    <name type="scientific">Racocetra persica</name>
    <dbReference type="NCBI Taxonomy" id="160502"/>
    <lineage>
        <taxon>Eukaryota</taxon>
        <taxon>Fungi</taxon>
        <taxon>Fungi incertae sedis</taxon>
        <taxon>Mucoromycota</taxon>
        <taxon>Glomeromycotina</taxon>
        <taxon>Glomeromycetes</taxon>
        <taxon>Diversisporales</taxon>
        <taxon>Gigasporaceae</taxon>
        <taxon>Racocetra</taxon>
    </lineage>
</organism>
<gene>
    <name evidence="1" type="ORF">RPERSI_LOCUS21308</name>
</gene>